<accession>A0ABY7B0M1</accession>
<dbReference type="PANTHER" id="PTHR33993">
    <property type="entry name" value="GLYOXALASE-RELATED"/>
    <property type="match status" value="1"/>
</dbReference>
<dbReference type="PANTHER" id="PTHR33993:SF14">
    <property type="entry name" value="GB|AAF24581.1"/>
    <property type="match status" value="1"/>
</dbReference>
<evidence type="ECO:0000259" key="1">
    <source>
        <dbReference type="PROSITE" id="PS51819"/>
    </source>
</evidence>
<evidence type="ECO:0000313" key="3">
    <source>
        <dbReference type="Proteomes" id="UP001163203"/>
    </source>
</evidence>
<dbReference type="Gene3D" id="3.30.720.110">
    <property type="match status" value="1"/>
</dbReference>
<sequence length="300" mass="32308">MADPFADLHALLGQARPIEPDPRFATGLRERLRRAVLQGEPEGARGMTTTETPARAEVRSLTPYLAVPDARRALDFYVEVFGATRRGDPVVMPDGTIGHAELAIGDAVLMLADEAPEIGHRAAPAGASIRIELSDVDDAVARAVARGAEVLRPVQDSGYGRSGALRDPFGQRWIVAQAPARTPGGETGPRHGEANYFTFQVPDAELAKTFYGGVLGWRFSPGSVEGGWLVQGHGLEGGLWGGPGRQIGWKPMYAVDDLEAALARVRELGGRTGESEHHPYGLTADCTDNQGIEFWLWQRP</sequence>
<name>A0ABY7B0M1_9PSEU</name>
<proteinExistence type="predicted"/>
<keyword evidence="3" id="KW-1185">Reference proteome</keyword>
<feature type="domain" description="VOC" evidence="1">
    <location>
        <begin position="57"/>
        <end position="178"/>
    </location>
</feature>
<dbReference type="InterPro" id="IPR052164">
    <property type="entry name" value="Anthracycline_SecMetBiosynth"/>
</dbReference>
<dbReference type="InterPro" id="IPR004360">
    <property type="entry name" value="Glyas_Fos-R_dOase_dom"/>
</dbReference>
<dbReference type="RefSeq" id="WP_268755673.1">
    <property type="nucleotide sequence ID" value="NZ_CP113836.1"/>
</dbReference>
<dbReference type="Gene3D" id="3.10.180.10">
    <property type="entry name" value="2,3-Dihydroxybiphenyl 1,2-Dioxygenase, domain 1"/>
    <property type="match status" value="1"/>
</dbReference>
<dbReference type="Pfam" id="PF00903">
    <property type="entry name" value="Glyoxalase"/>
    <property type="match status" value="1"/>
</dbReference>
<dbReference type="Gene3D" id="3.30.720.120">
    <property type="match status" value="1"/>
</dbReference>
<reference evidence="2" key="1">
    <citation type="submission" date="2022-11" db="EMBL/GenBank/DDBJ databases">
        <authorList>
            <person name="Mo P."/>
        </authorList>
    </citation>
    <scope>NUCLEOTIDE SEQUENCE</scope>
    <source>
        <strain evidence="2">HUAS 11-8</strain>
    </source>
</reference>
<dbReference type="Pfam" id="PF18029">
    <property type="entry name" value="Glyoxalase_6"/>
    <property type="match status" value="1"/>
</dbReference>
<dbReference type="SUPFAM" id="SSF54593">
    <property type="entry name" value="Glyoxalase/Bleomycin resistance protein/Dihydroxybiphenyl dioxygenase"/>
    <property type="match status" value="2"/>
</dbReference>
<feature type="domain" description="VOC" evidence="1">
    <location>
        <begin position="193"/>
        <end position="299"/>
    </location>
</feature>
<dbReference type="Proteomes" id="UP001163203">
    <property type="component" value="Chromosome"/>
</dbReference>
<dbReference type="InterPro" id="IPR029068">
    <property type="entry name" value="Glyas_Bleomycin-R_OHBP_Dase"/>
</dbReference>
<dbReference type="PROSITE" id="PS51819">
    <property type="entry name" value="VOC"/>
    <property type="match status" value="2"/>
</dbReference>
<organism evidence="2 3">
    <name type="scientific">Amycolatopsis cynarae</name>
    <dbReference type="NCBI Taxonomy" id="2995223"/>
    <lineage>
        <taxon>Bacteria</taxon>
        <taxon>Bacillati</taxon>
        <taxon>Actinomycetota</taxon>
        <taxon>Actinomycetes</taxon>
        <taxon>Pseudonocardiales</taxon>
        <taxon>Pseudonocardiaceae</taxon>
        <taxon>Amycolatopsis</taxon>
    </lineage>
</organism>
<dbReference type="InterPro" id="IPR041581">
    <property type="entry name" value="Glyoxalase_6"/>
</dbReference>
<protein>
    <submittedName>
        <fullName evidence="2">VOC family protein</fullName>
    </submittedName>
</protein>
<dbReference type="EMBL" id="CP113836">
    <property type="protein sequence ID" value="WAL65519.1"/>
    <property type="molecule type" value="Genomic_DNA"/>
</dbReference>
<gene>
    <name evidence="2" type="ORF">ORV05_32305</name>
</gene>
<evidence type="ECO:0000313" key="2">
    <source>
        <dbReference type="EMBL" id="WAL65519.1"/>
    </source>
</evidence>
<dbReference type="InterPro" id="IPR037523">
    <property type="entry name" value="VOC_core"/>
</dbReference>